<protein>
    <submittedName>
        <fullName evidence="2">Uncharacterized protein</fullName>
    </submittedName>
</protein>
<evidence type="ECO:0000313" key="2">
    <source>
        <dbReference type="EMBL" id="NFV04778.1"/>
    </source>
</evidence>
<reference evidence="2" key="1">
    <citation type="submission" date="2019-04" db="EMBL/GenBank/DDBJ databases">
        <title>Genome sequencing of Clostridium botulinum Groups I-IV and Clostridium butyricum.</title>
        <authorList>
            <person name="Brunt J."/>
            <person name="Van Vliet A.H.M."/>
            <person name="Stringer S.C."/>
            <person name="Carter A.T."/>
            <person name="Peck M.W."/>
        </authorList>
    </citation>
    <scope>NUCLEOTIDE SEQUENCE</scope>
    <source>
        <strain evidence="2">887</strain>
        <strain evidence="1">IFR 16/362</strain>
    </source>
</reference>
<comment type="caution">
    <text evidence="2">The sequence shown here is derived from an EMBL/GenBank/DDBJ whole genome shotgun (WGS) entry which is preliminary data.</text>
</comment>
<dbReference type="EMBL" id="SXEQ01000001">
    <property type="protein sequence ID" value="NFV04778.1"/>
    <property type="molecule type" value="Genomic_DNA"/>
</dbReference>
<name>A0A6G4HHR2_CLOBO</name>
<proteinExistence type="predicted"/>
<organism evidence="2">
    <name type="scientific">Clostridium botulinum</name>
    <dbReference type="NCBI Taxonomy" id="1491"/>
    <lineage>
        <taxon>Bacteria</taxon>
        <taxon>Bacillati</taxon>
        <taxon>Bacillota</taxon>
        <taxon>Clostridia</taxon>
        <taxon>Eubacteriales</taxon>
        <taxon>Clostridiaceae</taxon>
        <taxon>Clostridium</taxon>
    </lineage>
</organism>
<gene>
    <name evidence="1" type="ORF">FDF81_00655</name>
    <name evidence="2" type="ORF">FDG08_02785</name>
</gene>
<dbReference type="EMBL" id="SXDO01000001">
    <property type="protein sequence ID" value="NFU26763.1"/>
    <property type="molecule type" value="Genomic_DNA"/>
</dbReference>
<accession>A0A6G4HHR2</accession>
<evidence type="ECO:0000313" key="1">
    <source>
        <dbReference type="EMBL" id="NFU26763.1"/>
    </source>
</evidence>
<sequence>MHIFEGFPVWKHINRTKCSGQYMPKANMWSEFIFRRRICEKAQQQDLDCN</sequence>
<dbReference type="AlphaFoldDB" id="A0A6G4HHR2"/>